<comment type="caution">
    <text evidence="1">The sequence shown here is derived from an EMBL/GenBank/DDBJ whole genome shotgun (WGS) entry which is preliminary data.</text>
</comment>
<dbReference type="RefSeq" id="WP_371841495.1">
    <property type="nucleotide sequence ID" value="NZ_JBGMEK010000122.1"/>
</dbReference>
<evidence type="ECO:0000313" key="1">
    <source>
        <dbReference type="EMBL" id="MFA0813684.1"/>
    </source>
</evidence>
<organism evidence="1 2">
    <name type="scientific">Microbulbifer epialgicus</name>
    <dbReference type="NCBI Taxonomy" id="393907"/>
    <lineage>
        <taxon>Bacteria</taxon>
        <taxon>Pseudomonadati</taxon>
        <taxon>Pseudomonadota</taxon>
        <taxon>Gammaproteobacteria</taxon>
        <taxon>Cellvibrionales</taxon>
        <taxon>Microbulbiferaceae</taxon>
        <taxon>Microbulbifer</taxon>
    </lineage>
</organism>
<keyword evidence="2" id="KW-1185">Reference proteome</keyword>
<evidence type="ECO:0000313" key="2">
    <source>
        <dbReference type="Proteomes" id="UP001569428"/>
    </source>
</evidence>
<proteinExistence type="predicted"/>
<dbReference type="Proteomes" id="UP001569428">
    <property type="component" value="Unassembled WGS sequence"/>
</dbReference>
<accession>A0ABV4P6N6</accession>
<sequence length="135" mass="15588">MPVCQSKLNNVVHVPLTKGFKVYIDWIEDNHLDRGRVTTETASTLRSRMDRCSSLIYLTSQSASGSLWMPWELGYMDAKKGKVAVAPIMDDGENFEGREYLGLYPYFDLTNDDFYIHRNISEWVDIKDWMAGKQP</sequence>
<reference evidence="1 2" key="1">
    <citation type="submission" date="2024-08" db="EMBL/GenBank/DDBJ databases">
        <authorList>
            <person name="Ishaq N."/>
        </authorList>
    </citation>
    <scope>NUCLEOTIDE SEQUENCE [LARGE SCALE GENOMIC DNA]</scope>
    <source>
        <strain evidence="1 2">DSM 18651</strain>
    </source>
</reference>
<gene>
    <name evidence="1" type="ORF">ACCI49_22605</name>
</gene>
<protein>
    <recommendedName>
        <fullName evidence="3">TIR domain-containing protein</fullName>
    </recommendedName>
</protein>
<dbReference type="Gene3D" id="3.40.50.10140">
    <property type="entry name" value="Toll/interleukin-1 receptor homology (TIR) domain"/>
    <property type="match status" value="1"/>
</dbReference>
<dbReference type="InterPro" id="IPR035897">
    <property type="entry name" value="Toll_tir_struct_dom_sf"/>
</dbReference>
<name>A0ABV4P6N6_9GAMM</name>
<evidence type="ECO:0008006" key="3">
    <source>
        <dbReference type="Google" id="ProtNLM"/>
    </source>
</evidence>
<dbReference type="EMBL" id="JBGMEK010000122">
    <property type="protein sequence ID" value="MFA0813684.1"/>
    <property type="molecule type" value="Genomic_DNA"/>
</dbReference>